<evidence type="ECO:0000313" key="6">
    <source>
        <dbReference type="EMBL" id="RAG81979.1"/>
    </source>
</evidence>
<protein>
    <submittedName>
        <fullName evidence="6">Nucleotidyltransferase</fullName>
    </submittedName>
</protein>
<evidence type="ECO:0000259" key="5">
    <source>
        <dbReference type="Pfam" id="PF26305"/>
    </source>
</evidence>
<organism evidence="6 7">
    <name type="scientific">Streptacidiphilus pinicola</name>
    <dbReference type="NCBI Taxonomy" id="2219663"/>
    <lineage>
        <taxon>Bacteria</taxon>
        <taxon>Bacillati</taxon>
        <taxon>Actinomycetota</taxon>
        <taxon>Actinomycetes</taxon>
        <taxon>Kitasatosporales</taxon>
        <taxon>Streptomycetaceae</taxon>
        <taxon>Streptacidiphilus</taxon>
    </lineage>
</organism>
<evidence type="ECO:0000256" key="3">
    <source>
        <dbReference type="ARBA" id="ARBA00022741"/>
    </source>
</evidence>
<dbReference type="GO" id="GO:0016740">
    <property type="term" value="F:transferase activity"/>
    <property type="evidence" value="ECO:0007669"/>
    <property type="project" value="UniProtKB-KW"/>
</dbReference>
<evidence type="ECO:0000256" key="2">
    <source>
        <dbReference type="ARBA" id="ARBA00022695"/>
    </source>
</evidence>
<dbReference type="Proteomes" id="UP000248889">
    <property type="component" value="Unassembled WGS sequence"/>
</dbReference>
<keyword evidence="1 6" id="KW-0808">Transferase</keyword>
<dbReference type="OrthoDB" id="8264173at2"/>
<dbReference type="RefSeq" id="WP_111506344.1">
    <property type="nucleotide sequence ID" value="NZ_QKYN01000130.1"/>
</dbReference>
<keyword evidence="7" id="KW-1185">Reference proteome</keyword>
<accession>A0A2X0K329</accession>
<dbReference type="Pfam" id="PF26305">
    <property type="entry name" value="CD_NTase_C"/>
    <property type="match status" value="1"/>
</dbReference>
<keyword evidence="2" id="KW-0548">Nucleotidyltransferase</keyword>
<dbReference type="AlphaFoldDB" id="A0A2X0K329"/>
<dbReference type="InterPro" id="IPR043519">
    <property type="entry name" value="NT_sf"/>
</dbReference>
<comment type="caution">
    <text evidence="6">The sequence shown here is derived from an EMBL/GenBank/DDBJ whole genome shotgun (WGS) entry which is preliminary data.</text>
</comment>
<dbReference type="InterPro" id="IPR058909">
    <property type="entry name" value="CD_NTase_C"/>
</dbReference>
<dbReference type="EMBL" id="QKYN01000130">
    <property type="protein sequence ID" value="RAG81979.1"/>
    <property type="molecule type" value="Genomic_DNA"/>
</dbReference>
<evidence type="ECO:0000313" key="7">
    <source>
        <dbReference type="Proteomes" id="UP000248889"/>
    </source>
</evidence>
<reference evidence="6 7" key="1">
    <citation type="submission" date="2018-06" db="EMBL/GenBank/DDBJ databases">
        <title>Streptacidiphilus pinicola sp. nov., isolated from pine grove soil.</title>
        <authorList>
            <person name="Roh S.G."/>
            <person name="Park S."/>
            <person name="Kim M.-K."/>
            <person name="Yun B.-R."/>
            <person name="Park J."/>
            <person name="Kim M.J."/>
            <person name="Kim Y.S."/>
            <person name="Kim S.B."/>
        </authorList>
    </citation>
    <scope>NUCLEOTIDE SEQUENCE [LARGE SCALE GENOMIC DNA]</scope>
    <source>
        <strain evidence="6 7">MMS16-CNU450</strain>
    </source>
</reference>
<gene>
    <name evidence="6" type="ORF">DN069_30155</name>
</gene>
<proteinExistence type="predicted"/>
<feature type="domain" description="cGAS/DncV-like nucleotidyltransferase C-terminal helical" evidence="5">
    <location>
        <begin position="183"/>
        <end position="298"/>
    </location>
</feature>
<keyword evidence="4" id="KW-0051">Antiviral defense</keyword>
<evidence type="ECO:0000256" key="4">
    <source>
        <dbReference type="ARBA" id="ARBA00023118"/>
    </source>
</evidence>
<dbReference type="SUPFAM" id="SSF81301">
    <property type="entry name" value="Nucleotidyltransferase"/>
    <property type="match status" value="1"/>
</dbReference>
<keyword evidence="3" id="KW-0547">Nucleotide-binding</keyword>
<evidence type="ECO:0000256" key="1">
    <source>
        <dbReference type="ARBA" id="ARBA00022679"/>
    </source>
</evidence>
<sequence>MSDADRAALLRRAVAPPSDAETERLERAERMIRSAVRGHTAFAGLDLSVEAKGSYANNTNVRYDSDVDIKVQLNDRVVHAYHPKLSHWSWRLNNHYRGPWTATRLRQELGAALNTAFGAIDATRNVAFYIPEVAGSRPSADVVPCFAYRQYRDANASQWDEGSIVHTRDGGNIVNWPAQQLVNGRDKNKRTNRRYKFAVRALKYVENDLARRGVINELPSYFMECLIYNVPDAVLMGDSLDASFRGAIAHLRGEVHMIWGNWRGMLEPNEMKKVFQDGQKWKIRDARQLLDAAWHHLNYGS</sequence>
<name>A0A2X0K329_9ACTN</name>